<keyword evidence="12" id="KW-1185">Reference proteome</keyword>
<dbReference type="PANTHER" id="PTHR24028">
    <property type="entry name" value="CADHERIN-87A"/>
    <property type="match status" value="1"/>
</dbReference>
<evidence type="ECO:0000256" key="9">
    <source>
        <dbReference type="PROSITE-ProRule" id="PRU00043"/>
    </source>
</evidence>
<evidence type="ECO:0000256" key="2">
    <source>
        <dbReference type="ARBA" id="ARBA00022692"/>
    </source>
</evidence>
<dbReference type="Pfam" id="PF08266">
    <property type="entry name" value="Cadherin_2"/>
    <property type="match status" value="1"/>
</dbReference>
<dbReference type="Pfam" id="PF00028">
    <property type="entry name" value="Cadherin"/>
    <property type="match status" value="1"/>
</dbReference>
<evidence type="ECO:0000256" key="6">
    <source>
        <dbReference type="ARBA" id="ARBA00022989"/>
    </source>
</evidence>
<dbReference type="PROSITE" id="PS00232">
    <property type="entry name" value="CADHERIN_1"/>
    <property type="match status" value="1"/>
</dbReference>
<dbReference type="SUPFAM" id="SSF49313">
    <property type="entry name" value="Cadherin-like"/>
    <property type="match status" value="2"/>
</dbReference>
<keyword evidence="7" id="KW-0472">Membrane</keyword>
<sequence>DVAKDLGLELSALQDRGARIVDKGRKNYFSLHERTGHLVTAERIDREQLCGRLQTCLINLEILVEISIRLFKVEIEITDLNDNAPKFQEDKLQLRVSETAAVGTRFPLEEAQDADVGLNALQRYELSGDEHFSLAVQKAPEGEKRPALVLAKALDREEAAFHELVLSAVDGGDPARTGTARIRVVVLD</sequence>
<evidence type="ECO:0000256" key="3">
    <source>
        <dbReference type="ARBA" id="ARBA00022737"/>
    </source>
</evidence>
<dbReference type="InterPro" id="IPR002126">
    <property type="entry name" value="Cadherin-like_dom"/>
</dbReference>
<feature type="non-terminal residue" evidence="11">
    <location>
        <position position="188"/>
    </location>
</feature>
<dbReference type="InterPro" id="IPR015919">
    <property type="entry name" value="Cadherin-like_sf"/>
</dbReference>
<evidence type="ECO:0000256" key="1">
    <source>
        <dbReference type="ARBA" id="ARBA00004167"/>
    </source>
</evidence>
<evidence type="ECO:0000256" key="5">
    <source>
        <dbReference type="ARBA" id="ARBA00022889"/>
    </source>
</evidence>
<name>A0A099YZ05_TINGU</name>
<feature type="domain" description="Cadherin" evidence="10">
    <location>
        <begin position="88"/>
        <end position="188"/>
    </location>
</feature>
<keyword evidence="4 9" id="KW-0106">Calcium</keyword>
<dbReference type="AlphaFoldDB" id="A0A099YZ05"/>
<dbReference type="SMART" id="SM00112">
    <property type="entry name" value="CA"/>
    <property type="match status" value="2"/>
</dbReference>
<keyword evidence="2" id="KW-0812">Transmembrane</keyword>
<dbReference type="STRING" id="94827.A0A099YZ05"/>
<evidence type="ECO:0000259" key="10">
    <source>
        <dbReference type="PROSITE" id="PS50268"/>
    </source>
</evidence>
<protein>
    <submittedName>
        <fullName evidence="11">Protocadherin gamma-A12</fullName>
    </submittedName>
</protein>
<evidence type="ECO:0000313" key="11">
    <source>
        <dbReference type="EMBL" id="KGL73770.1"/>
    </source>
</evidence>
<dbReference type="InterPro" id="IPR050174">
    <property type="entry name" value="Protocadherin/Cadherin-CA"/>
</dbReference>
<dbReference type="Gene3D" id="2.60.40.60">
    <property type="entry name" value="Cadherins"/>
    <property type="match status" value="2"/>
</dbReference>
<dbReference type="FunFam" id="2.60.40.60:FF:000018">
    <property type="entry name" value="Protocadherin gamma c3"/>
    <property type="match status" value="1"/>
</dbReference>
<accession>A0A099YZ05</accession>
<reference evidence="11 12" key="1">
    <citation type="submission" date="2014-06" db="EMBL/GenBank/DDBJ databases">
        <title>Genome evolution of avian class.</title>
        <authorList>
            <person name="Zhang G."/>
            <person name="Li C."/>
        </authorList>
    </citation>
    <scope>NUCLEOTIDE SEQUENCE [LARGE SCALE GENOMIC DNA]</scope>
    <source>
        <strain evidence="11">BGI_N309</strain>
    </source>
</reference>
<dbReference type="GO" id="GO:0005509">
    <property type="term" value="F:calcium ion binding"/>
    <property type="evidence" value="ECO:0007669"/>
    <property type="project" value="UniProtKB-UniRule"/>
</dbReference>
<dbReference type="InterPro" id="IPR020894">
    <property type="entry name" value="Cadherin_CS"/>
</dbReference>
<dbReference type="InterPro" id="IPR013164">
    <property type="entry name" value="Cadherin_N"/>
</dbReference>
<organism evidence="11 12">
    <name type="scientific">Tinamus guttatus</name>
    <name type="common">White-throated tinamou</name>
    <dbReference type="NCBI Taxonomy" id="94827"/>
    <lineage>
        <taxon>Eukaryota</taxon>
        <taxon>Metazoa</taxon>
        <taxon>Chordata</taxon>
        <taxon>Craniata</taxon>
        <taxon>Vertebrata</taxon>
        <taxon>Euteleostomi</taxon>
        <taxon>Archelosauria</taxon>
        <taxon>Archosauria</taxon>
        <taxon>Dinosauria</taxon>
        <taxon>Saurischia</taxon>
        <taxon>Theropoda</taxon>
        <taxon>Coelurosauria</taxon>
        <taxon>Aves</taxon>
        <taxon>Palaeognathae</taxon>
        <taxon>Tinamiformes</taxon>
        <taxon>Tinamidae</taxon>
        <taxon>Tinamus</taxon>
    </lineage>
</organism>
<dbReference type="Proteomes" id="UP000053641">
    <property type="component" value="Unassembled WGS sequence"/>
</dbReference>
<dbReference type="PANTHER" id="PTHR24028:SF234">
    <property type="entry name" value="PROTOCADHERIN GAMMA-A3"/>
    <property type="match status" value="1"/>
</dbReference>
<keyword evidence="8" id="KW-0325">Glycoprotein</keyword>
<keyword evidence="6" id="KW-1133">Transmembrane helix</keyword>
<dbReference type="PRINTS" id="PR00205">
    <property type="entry name" value="CADHERIN"/>
</dbReference>
<dbReference type="EMBL" id="KL886296">
    <property type="protein sequence ID" value="KGL73770.1"/>
    <property type="molecule type" value="Genomic_DNA"/>
</dbReference>
<evidence type="ECO:0000256" key="4">
    <source>
        <dbReference type="ARBA" id="ARBA00022837"/>
    </source>
</evidence>
<evidence type="ECO:0000256" key="7">
    <source>
        <dbReference type="ARBA" id="ARBA00023136"/>
    </source>
</evidence>
<dbReference type="CDD" id="cd11304">
    <property type="entry name" value="Cadherin_repeat"/>
    <property type="match status" value="2"/>
</dbReference>
<gene>
    <name evidence="11" type="ORF">N309_12838</name>
</gene>
<comment type="subcellular location">
    <subcellularLocation>
        <location evidence="1">Membrane</location>
        <topology evidence="1">Single-pass membrane protein</topology>
    </subcellularLocation>
</comment>
<feature type="non-terminal residue" evidence="11">
    <location>
        <position position="1"/>
    </location>
</feature>
<feature type="domain" description="Cadherin" evidence="10">
    <location>
        <begin position="1"/>
        <end position="87"/>
    </location>
</feature>
<evidence type="ECO:0000256" key="8">
    <source>
        <dbReference type="ARBA" id="ARBA00023180"/>
    </source>
</evidence>
<dbReference type="PROSITE" id="PS50268">
    <property type="entry name" value="CADHERIN_2"/>
    <property type="match status" value="2"/>
</dbReference>
<dbReference type="GO" id="GO:0005886">
    <property type="term" value="C:plasma membrane"/>
    <property type="evidence" value="ECO:0007669"/>
    <property type="project" value="InterPro"/>
</dbReference>
<keyword evidence="5" id="KW-0130">Cell adhesion</keyword>
<keyword evidence="3" id="KW-0677">Repeat</keyword>
<evidence type="ECO:0000313" key="12">
    <source>
        <dbReference type="Proteomes" id="UP000053641"/>
    </source>
</evidence>
<dbReference type="GO" id="GO:0007156">
    <property type="term" value="P:homophilic cell adhesion via plasma membrane adhesion molecules"/>
    <property type="evidence" value="ECO:0007669"/>
    <property type="project" value="InterPro"/>
</dbReference>
<proteinExistence type="predicted"/>